<reference evidence="7 8" key="1">
    <citation type="submission" date="2018-03" db="EMBL/GenBank/DDBJ databases">
        <title>Novel Streptomyces sp. from soil.</title>
        <authorList>
            <person name="Tan G.Y.A."/>
            <person name="Lee Z.Y."/>
        </authorList>
    </citation>
    <scope>NUCLEOTIDE SEQUENCE [LARGE SCALE GENOMIC DNA]</scope>
    <source>
        <strain evidence="7 8">ST5x</strain>
    </source>
</reference>
<dbReference type="InterPro" id="IPR006776">
    <property type="entry name" value="SsgB"/>
</dbReference>
<dbReference type="Gene3D" id="2.30.31.20">
    <property type="entry name" value="Sporulation-specific cell division protein SsgB"/>
    <property type="match status" value="1"/>
</dbReference>
<keyword evidence="3 7" id="KW-0132">Cell division</keyword>
<dbReference type="GO" id="GO:0030428">
    <property type="term" value="C:cell septum"/>
    <property type="evidence" value="ECO:0007669"/>
    <property type="project" value="UniProtKB-SubCell"/>
</dbReference>
<dbReference type="RefSeq" id="WP_105870763.1">
    <property type="nucleotide sequence ID" value="NZ_PVLV01000394.1"/>
</dbReference>
<evidence type="ECO:0000256" key="5">
    <source>
        <dbReference type="ARBA" id="ARBA00023210"/>
    </source>
</evidence>
<accession>A0A2S9PRD3</accession>
<evidence type="ECO:0000313" key="8">
    <source>
        <dbReference type="Proteomes" id="UP000239322"/>
    </source>
</evidence>
<dbReference type="GO" id="GO:0000917">
    <property type="term" value="P:division septum assembly"/>
    <property type="evidence" value="ECO:0007669"/>
    <property type="project" value="UniProtKB-KW"/>
</dbReference>
<proteinExistence type="inferred from homology"/>
<evidence type="ECO:0000256" key="1">
    <source>
        <dbReference type="ARBA" id="ARBA00004431"/>
    </source>
</evidence>
<protein>
    <submittedName>
        <fullName evidence="7">SsgA family sporulation/cell division regulator</fullName>
    </submittedName>
</protein>
<comment type="subcellular location">
    <subcellularLocation>
        <location evidence="1">Cell septum</location>
    </subcellularLocation>
</comment>
<dbReference type="EMBL" id="PVLV01000394">
    <property type="protein sequence ID" value="PRH76976.1"/>
    <property type="molecule type" value="Genomic_DNA"/>
</dbReference>
<keyword evidence="4" id="KW-0749">Sporulation</keyword>
<dbReference type="OrthoDB" id="3853096at2"/>
<evidence type="ECO:0000256" key="2">
    <source>
        <dbReference type="ARBA" id="ARBA00009323"/>
    </source>
</evidence>
<evidence type="ECO:0000256" key="6">
    <source>
        <dbReference type="ARBA" id="ARBA00023306"/>
    </source>
</evidence>
<gene>
    <name evidence="7" type="ORF">C6N75_22755</name>
</gene>
<organism evidence="7 8">
    <name type="scientific">Streptomyces solincola</name>
    <dbReference type="NCBI Taxonomy" id="2100817"/>
    <lineage>
        <taxon>Bacteria</taxon>
        <taxon>Bacillati</taxon>
        <taxon>Actinomycetota</taxon>
        <taxon>Actinomycetes</taxon>
        <taxon>Kitasatosporales</taxon>
        <taxon>Streptomycetaceae</taxon>
        <taxon>Streptomyces</taxon>
    </lineage>
</organism>
<keyword evidence="6" id="KW-0131">Cell cycle</keyword>
<dbReference type="AlphaFoldDB" id="A0A2S9PRD3"/>
<evidence type="ECO:0000313" key="7">
    <source>
        <dbReference type="EMBL" id="PRH76976.1"/>
    </source>
</evidence>
<keyword evidence="8" id="KW-1185">Reference proteome</keyword>
<evidence type="ECO:0000256" key="4">
    <source>
        <dbReference type="ARBA" id="ARBA00022969"/>
    </source>
</evidence>
<comment type="caution">
    <text evidence="7">The sequence shown here is derived from an EMBL/GenBank/DDBJ whole genome shotgun (WGS) entry which is preliminary data.</text>
</comment>
<dbReference type="Proteomes" id="UP000239322">
    <property type="component" value="Unassembled WGS sequence"/>
</dbReference>
<keyword evidence="5" id="KW-0717">Septation</keyword>
<comment type="similarity">
    <text evidence="2">Belongs to the SsgA family.</text>
</comment>
<name>A0A2S9PRD3_9ACTN</name>
<evidence type="ECO:0000256" key="3">
    <source>
        <dbReference type="ARBA" id="ARBA00022618"/>
    </source>
</evidence>
<dbReference type="Pfam" id="PF04686">
    <property type="entry name" value="SsgA"/>
    <property type="match status" value="1"/>
</dbReference>
<dbReference type="InterPro" id="IPR038658">
    <property type="entry name" value="SsgB_sf"/>
</dbReference>
<sequence length="143" mass="15383">MTPTVVASELEFTMVLTAERRIAVPGRLVYRTDDPYAVRVTFHTGSAHPVHWTFARDLLVEGVGEPCGHGDVRIWPTTVDALPVVLFALSSPEGDALLETATAPLVAWLERTLAAVPPGTEDCRHNLDAVLTGVLTRATGDTP</sequence>
<dbReference type="GO" id="GO:0030435">
    <property type="term" value="P:sporulation resulting in formation of a cellular spore"/>
    <property type="evidence" value="ECO:0007669"/>
    <property type="project" value="UniProtKB-KW"/>
</dbReference>